<keyword evidence="2 4" id="KW-0418">Kinase</keyword>
<proteinExistence type="inferred from homology"/>
<evidence type="ECO:0000313" key="4">
    <source>
        <dbReference type="EMBL" id="EQB19185.1"/>
    </source>
</evidence>
<dbReference type="PATRIC" id="fig|1096930.3.peg.554"/>
<evidence type="ECO:0000313" key="5">
    <source>
        <dbReference type="Proteomes" id="UP000015527"/>
    </source>
</evidence>
<sequence length="368" mass="38649">MLVMGYMSGTSLDGVDVAVLDTDGERIEAFGPAMMMPFSAAERAALEKATRDALAWDGDGPQPLSFGLAGEVIEAAHLRAGNRLIAQLGRRPDLVGFHGQTVLHRPERRLSVQIGDPQVIAEELGVSVVAQMRQDDLLAGGQGAPLVPCYHAALAENIGVAGPMAFLNLGGVANLTWIGADGTLLACDTGPGNGLIDQLVQARGAGRYDDDGRLAAAGTVDEVVLARLLSHDHFRGEGPKSLDRYDFPLDWTADRSLEDAAATLTAFTAEAVAVTARALPQAPKVWVVCGGGSHNPTLMQALRARLGDCRTADQVGLRSDFVEAEAMAFLAARSLRGLPLTFPATTGAPHPLTGGTLHRPERAPAEMV</sequence>
<dbReference type="GO" id="GO:0016301">
    <property type="term" value="F:kinase activity"/>
    <property type="evidence" value="ECO:0007669"/>
    <property type="project" value="UniProtKB-KW"/>
</dbReference>
<comment type="catalytic activity">
    <reaction evidence="2">
        <text>1,6-anhydro-N-acetyl-beta-muramate + ATP + H2O = N-acetyl-D-muramate 6-phosphate + ADP + H(+)</text>
        <dbReference type="Rhea" id="RHEA:24952"/>
        <dbReference type="ChEBI" id="CHEBI:15377"/>
        <dbReference type="ChEBI" id="CHEBI:15378"/>
        <dbReference type="ChEBI" id="CHEBI:30616"/>
        <dbReference type="ChEBI" id="CHEBI:58690"/>
        <dbReference type="ChEBI" id="CHEBI:58722"/>
        <dbReference type="ChEBI" id="CHEBI:456216"/>
        <dbReference type="EC" id="2.7.1.170"/>
    </reaction>
</comment>
<accession>T0J4W0</accession>
<feature type="region of interest" description="Disordered" evidence="3">
    <location>
        <begin position="346"/>
        <end position="368"/>
    </location>
</feature>
<dbReference type="SUPFAM" id="SSF53067">
    <property type="entry name" value="Actin-like ATPase domain"/>
    <property type="match status" value="1"/>
</dbReference>
<dbReference type="GO" id="GO:0005524">
    <property type="term" value="F:ATP binding"/>
    <property type="evidence" value="ECO:0007669"/>
    <property type="project" value="UniProtKB-UniRule"/>
</dbReference>
<reference evidence="4 5" key="1">
    <citation type="journal article" date="2013" name="Genome Announc.">
        <title>Genome Sequence of Novosphingobium lindaniclasticum LE124T, Isolated from a Hexachlorocyclohexane Dumpsite.</title>
        <authorList>
            <person name="Saxena A."/>
            <person name="Nayyar N."/>
            <person name="Sangwan N."/>
            <person name="Kumari R."/>
            <person name="Khurana J.P."/>
            <person name="Lal R."/>
        </authorList>
    </citation>
    <scope>NUCLEOTIDE SEQUENCE [LARGE SCALE GENOMIC DNA]</scope>
    <source>
        <strain evidence="4 5">LE124</strain>
    </source>
</reference>
<comment type="pathway">
    <text evidence="2">Amino-sugar metabolism; 1,6-anhydro-N-acetylmuramate degradation.</text>
</comment>
<gene>
    <name evidence="2" type="primary">anmK</name>
    <name evidence="4" type="ORF">L284_02825</name>
</gene>
<dbReference type="PANTHER" id="PTHR30605">
    <property type="entry name" value="ANHYDRO-N-ACETYLMURAMIC ACID KINASE"/>
    <property type="match status" value="1"/>
</dbReference>
<dbReference type="PANTHER" id="PTHR30605:SF0">
    <property type="entry name" value="ANHYDRO-N-ACETYLMURAMIC ACID KINASE"/>
    <property type="match status" value="1"/>
</dbReference>
<dbReference type="GO" id="GO:0006040">
    <property type="term" value="P:amino sugar metabolic process"/>
    <property type="evidence" value="ECO:0007669"/>
    <property type="project" value="InterPro"/>
</dbReference>
<dbReference type="AlphaFoldDB" id="T0J4W0"/>
<organism evidence="4 5">
    <name type="scientific">Novosphingobium lindaniclasticum LE124</name>
    <dbReference type="NCBI Taxonomy" id="1096930"/>
    <lineage>
        <taxon>Bacteria</taxon>
        <taxon>Pseudomonadati</taxon>
        <taxon>Pseudomonadota</taxon>
        <taxon>Alphaproteobacteria</taxon>
        <taxon>Sphingomonadales</taxon>
        <taxon>Sphingomonadaceae</taxon>
        <taxon>Novosphingobium</taxon>
    </lineage>
</organism>
<comment type="similarity">
    <text evidence="2">Belongs to the anhydro-N-acetylmuramic acid kinase family.</text>
</comment>
<dbReference type="RefSeq" id="WP_021232538.1">
    <property type="nucleotide sequence ID" value="NZ_ATHL01000024.1"/>
</dbReference>
<dbReference type="NCBIfam" id="NF007141">
    <property type="entry name" value="PRK09585.1-5"/>
    <property type="match status" value="1"/>
</dbReference>
<keyword evidence="2" id="KW-0808">Transferase</keyword>
<dbReference type="EMBL" id="ATHL01000024">
    <property type="protein sequence ID" value="EQB19185.1"/>
    <property type="molecule type" value="Genomic_DNA"/>
</dbReference>
<dbReference type="GO" id="GO:0016773">
    <property type="term" value="F:phosphotransferase activity, alcohol group as acceptor"/>
    <property type="evidence" value="ECO:0007669"/>
    <property type="project" value="UniProtKB-UniRule"/>
</dbReference>
<dbReference type="Pfam" id="PF03702">
    <property type="entry name" value="AnmK"/>
    <property type="match status" value="1"/>
</dbReference>
<keyword evidence="1 2" id="KW-0119">Carbohydrate metabolism</keyword>
<comment type="pathway">
    <text evidence="2">Cell wall biogenesis; peptidoglycan recycling.</text>
</comment>
<name>T0J4W0_9SPHN</name>
<protein>
    <recommendedName>
        <fullName evidence="2">Anhydro-N-acetylmuramic acid kinase</fullName>
        <ecNumber evidence="2">2.7.1.170</ecNumber>
    </recommendedName>
    <alternativeName>
        <fullName evidence="2">AnhMurNAc kinase</fullName>
    </alternativeName>
</protein>
<keyword evidence="2" id="KW-0547">Nucleotide-binding</keyword>
<feature type="binding site" evidence="2">
    <location>
        <begin position="9"/>
        <end position="16"/>
    </location>
    <ligand>
        <name>ATP</name>
        <dbReference type="ChEBI" id="CHEBI:30616"/>
    </ligand>
</feature>
<evidence type="ECO:0000256" key="1">
    <source>
        <dbReference type="ARBA" id="ARBA00023277"/>
    </source>
</evidence>
<dbReference type="GO" id="GO:0097175">
    <property type="term" value="P:1,6-anhydro-N-acetyl-beta-muramic acid catabolic process"/>
    <property type="evidence" value="ECO:0007669"/>
    <property type="project" value="UniProtKB-UniRule"/>
</dbReference>
<dbReference type="HAMAP" id="MF_01270">
    <property type="entry name" value="AnhMurNAc_kinase"/>
    <property type="match status" value="1"/>
</dbReference>
<keyword evidence="2" id="KW-0067">ATP-binding</keyword>
<comment type="function">
    <text evidence="2">Catalyzes the specific phosphorylation of 1,6-anhydro-N-acetylmuramic acid (anhMurNAc) with the simultaneous cleavage of the 1,6-anhydro ring, generating MurNAc-6-P. Is required for the utilization of anhMurNAc either imported from the medium or derived from its own cell wall murein, and thus plays a role in cell wall recycling.</text>
</comment>
<feature type="compositionally biased region" description="Basic and acidic residues" evidence="3">
    <location>
        <begin position="358"/>
        <end position="368"/>
    </location>
</feature>
<dbReference type="Gene3D" id="3.30.420.40">
    <property type="match status" value="2"/>
</dbReference>
<evidence type="ECO:0000256" key="2">
    <source>
        <dbReference type="HAMAP-Rule" id="MF_01270"/>
    </source>
</evidence>
<dbReference type="eggNOG" id="COG2377">
    <property type="taxonomic scope" value="Bacteria"/>
</dbReference>
<dbReference type="InterPro" id="IPR005338">
    <property type="entry name" value="Anhydro_N_Ac-Mur_kinase"/>
</dbReference>
<dbReference type="InterPro" id="IPR043129">
    <property type="entry name" value="ATPase_NBD"/>
</dbReference>
<dbReference type="EC" id="2.7.1.170" evidence="2"/>
<comment type="caution">
    <text evidence="4">The sequence shown here is derived from an EMBL/GenBank/DDBJ whole genome shotgun (WGS) entry which is preliminary data.</text>
</comment>
<evidence type="ECO:0000256" key="3">
    <source>
        <dbReference type="SAM" id="MobiDB-lite"/>
    </source>
</evidence>
<keyword evidence="5" id="KW-1185">Reference proteome</keyword>
<dbReference type="UniPathway" id="UPA00544"/>
<dbReference type="Proteomes" id="UP000015527">
    <property type="component" value="Unassembled WGS sequence"/>
</dbReference>
<dbReference type="GO" id="GO:0009254">
    <property type="term" value="P:peptidoglycan turnover"/>
    <property type="evidence" value="ECO:0007669"/>
    <property type="project" value="UniProtKB-UniRule"/>
</dbReference>
<dbReference type="UniPathway" id="UPA00343"/>
<dbReference type="OrthoDB" id="9763949at2"/>